<reference evidence="1 2" key="1">
    <citation type="journal article" date="2022" name="bioRxiv">
        <title>An ancient truncated duplication of the anti-Mullerian hormone receptor type 2 gene is a potential conserved master sex determinant in the Pangasiidae catfish family.</title>
        <authorList>
            <person name="Wen M."/>
            <person name="Pan Q."/>
            <person name="Jouanno E."/>
            <person name="Montfort J."/>
            <person name="Zahm M."/>
            <person name="Cabau C."/>
            <person name="Klopp C."/>
            <person name="Iampietro C."/>
            <person name="Roques C."/>
            <person name="Bouchez O."/>
            <person name="Castinel A."/>
            <person name="Donnadieu C."/>
            <person name="Parrinello H."/>
            <person name="Poncet C."/>
            <person name="Belmonte E."/>
            <person name="Gautier V."/>
            <person name="Avarre J.-C."/>
            <person name="Dugue R."/>
            <person name="Gustiano R."/>
            <person name="Ha T.T.T."/>
            <person name="Campet M."/>
            <person name="Sriphairoj K."/>
            <person name="Ribolli J."/>
            <person name="de Almeida F.L."/>
            <person name="Desvignes T."/>
            <person name="Postlethwait J.H."/>
            <person name="Bucao C.F."/>
            <person name="Robinson-Rechavi M."/>
            <person name="Bobe J."/>
            <person name="Herpin A."/>
            <person name="Guiguen Y."/>
        </authorList>
    </citation>
    <scope>NUCLEOTIDE SEQUENCE [LARGE SCALE GENOMIC DNA]</scope>
    <source>
        <strain evidence="1">YG-Dec2019</strain>
    </source>
</reference>
<dbReference type="Proteomes" id="UP000829447">
    <property type="component" value="Linkage Group LG24"/>
</dbReference>
<accession>A0ACC5XMH3</accession>
<sequence length="112" mass="12783">MRHLNHFMEGESQVQQLQEDVEEVRVIMQDNIEKAREREGKLGELDERAESMLTSSKQFRKSTKRVRETVEIENTLVPCKNRKVIAVIAGVVVLVIIVIIVIIIASQGQSQN</sequence>
<keyword evidence="2" id="KW-1185">Reference proteome</keyword>
<comment type="caution">
    <text evidence="1">The sequence shown here is derived from an EMBL/GenBank/DDBJ whole genome shotgun (WGS) entry which is preliminary data.</text>
</comment>
<organism evidence="1 2">
    <name type="scientific">Pangasianodon gigas</name>
    <name type="common">Mekong giant catfish</name>
    <name type="synonym">Pangasius gigas</name>
    <dbReference type="NCBI Taxonomy" id="30993"/>
    <lineage>
        <taxon>Eukaryota</taxon>
        <taxon>Metazoa</taxon>
        <taxon>Chordata</taxon>
        <taxon>Craniata</taxon>
        <taxon>Vertebrata</taxon>
        <taxon>Euteleostomi</taxon>
        <taxon>Actinopterygii</taxon>
        <taxon>Neopterygii</taxon>
        <taxon>Teleostei</taxon>
        <taxon>Ostariophysi</taxon>
        <taxon>Siluriformes</taxon>
        <taxon>Pangasiidae</taxon>
        <taxon>Pangasianodon</taxon>
    </lineage>
</organism>
<name>A0ACC5XMH3_PANGG</name>
<proteinExistence type="predicted"/>
<dbReference type="EMBL" id="CM040477">
    <property type="protein sequence ID" value="MCI4392429.1"/>
    <property type="molecule type" value="Genomic_DNA"/>
</dbReference>
<evidence type="ECO:0000313" key="2">
    <source>
        <dbReference type="Proteomes" id="UP000829447"/>
    </source>
</evidence>
<evidence type="ECO:0000313" key="1">
    <source>
        <dbReference type="EMBL" id="MCI4392429.1"/>
    </source>
</evidence>
<protein>
    <submittedName>
        <fullName evidence="1">Uncharacterized protein</fullName>
    </submittedName>
</protein>
<gene>
    <name evidence="1" type="ORF">PGIGA_G00145740</name>
</gene>